<dbReference type="InterPro" id="IPR011545">
    <property type="entry name" value="DEAD/DEAH_box_helicase_dom"/>
</dbReference>
<keyword evidence="9" id="KW-0413">Isomerase</keyword>
<keyword evidence="3" id="KW-0378">Hydrolase</keyword>
<protein>
    <recommendedName>
        <fullName evidence="11">Helicase ATP-binding domain-containing protein</fullName>
    </recommendedName>
</protein>
<keyword evidence="5" id="KW-0067">ATP-binding</keyword>
<dbReference type="GO" id="GO:0051536">
    <property type="term" value="F:iron-sulfur cluster binding"/>
    <property type="evidence" value="ECO:0007669"/>
    <property type="project" value="UniProtKB-KW"/>
</dbReference>
<evidence type="ECO:0000256" key="1">
    <source>
        <dbReference type="ARBA" id="ARBA00022723"/>
    </source>
</evidence>
<gene>
    <name evidence="12" type="ORF">Csp_A13010</name>
</gene>
<dbReference type="PROSITE" id="PS51193">
    <property type="entry name" value="HELICASE_ATP_BIND_2"/>
    <property type="match status" value="1"/>
</dbReference>
<dbReference type="Pfam" id="PF00270">
    <property type="entry name" value="DEAD"/>
    <property type="match status" value="1"/>
</dbReference>
<evidence type="ECO:0000259" key="11">
    <source>
        <dbReference type="PROSITE" id="PS51193"/>
    </source>
</evidence>
<comment type="similarity">
    <text evidence="10">Belongs to the helicase family. DinG subfamily.</text>
</comment>
<dbReference type="Gene3D" id="3.40.50.300">
    <property type="entry name" value="P-loop containing nucleotide triphosphate hydrolases"/>
    <property type="match status" value="2"/>
</dbReference>
<evidence type="ECO:0000256" key="3">
    <source>
        <dbReference type="ARBA" id="ARBA00022801"/>
    </source>
</evidence>
<dbReference type="InterPro" id="IPR045028">
    <property type="entry name" value="DinG/Rad3-like"/>
</dbReference>
<name>C9YB00_CURXX</name>
<dbReference type="GO" id="GO:0006281">
    <property type="term" value="P:DNA repair"/>
    <property type="evidence" value="ECO:0007669"/>
    <property type="project" value="TreeGrafter"/>
</dbReference>
<proteinExistence type="inferred from homology"/>
<dbReference type="InterPro" id="IPR014013">
    <property type="entry name" value="Helic_SF1/SF2_ATP-bd_DinG/Rad3"/>
</dbReference>
<dbReference type="SUPFAM" id="SSF52540">
    <property type="entry name" value="P-loop containing nucleoside triphosphate hydrolases"/>
    <property type="match status" value="2"/>
</dbReference>
<evidence type="ECO:0000256" key="8">
    <source>
        <dbReference type="ARBA" id="ARBA00023125"/>
    </source>
</evidence>
<evidence type="ECO:0000256" key="10">
    <source>
        <dbReference type="ARBA" id="ARBA00038058"/>
    </source>
</evidence>
<reference evidence="12" key="1">
    <citation type="journal article" date="2010" name="Nature">
        <title>The dynamic genome of Hydra.</title>
        <authorList>
            <person name="Chapman J.A."/>
            <person name="Kirkness E.F."/>
            <person name="Simakov O."/>
            <person name="Hampson S.E."/>
            <person name="Mitros T."/>
            <person name="Weinmaier T."/>
            <person name="Rattei T."/>
            <person name="Balasubramanian P.G."/>
            <person name="Borman J."/>
            <person name="Busam D."/>
            <person name="Disbennett K."/>
            <person name="Pfannkoch C."/>
            <person name="Sumin N."/>
            <person name="Sutton G."/>
            <person name="Viswanathan L."/>
            <person name="Walenz B."/>
            <person name="Goodstein D.M."/>
            <person name="Hellsten U."/>
            <person name="Kawashima T."/>
            <person name="Prochnik S.E."/>
            <person name="Putnam N.H."/>
            <person name="Shu S."/>
            <person name="Blumberg B."/>
            <person name="Dana C.E."/>
            <person name="Gee L."/>
            <person name="Kibler D.F."/>
            <person name="Law L."/>
            <person name="Lindgens D."/>
            <person name="Martinez D.E."/>
            <person name="Peng J."/>
            <person name="Wigge P.A."/>
            <person name="Bertulat B."/>
            <person name="Guder C."/>
            <person name="Nakamura Y."/>
            <person name="Ozbek S."/>
            <person name="Watanabe H."/>
            <person name="Khalturin K."/>
            <person name="Hemmrich G."/>
            <person name="Franke A."/>
            <person name="Augustin R."/>
            <person name="Fraune S."/>
            <person name="Hayakawa E."/>
            <person name="Hayakawa S."/>
            <person name="Hirose M."/>
            <person name="Hwang J."/>
            <person name="Ikeo K."/>
            <person name="Nishimiya-Fujisawa C."/>
            <person name="Ogura A."/>
            <person name="Takahashi T."/>
            <person name="Steinmetz P.R."/>
            <person name="Zhang X."/>
            <person name="Aufschnaiter R."/>
            <person name="Eder M.K."/>
            <person name="Gorny A.K."/>
            <person name="Salvenmoser W."/>
            <person name="Heimberg A.M."/>
            <person name="Wheeler B.M."/>
            <person name="Peterson K.J."/>
            <person name="Boettger A."/>
            <person name="Tischler P."/>
            <person name="Wolf A."/>
            <person name="Gojobori T."/>
            <person name="Remington K.A."/>
            <person name="Strausberg R.L."/>
            <person name="Venter J."/>
            <person name="Technau U."/>
            <person name="Hobmayer B."/>
            <person name="Bosch T.C."/>
            <person name="Holstein T.W."/>
            <person name="Fujisawa T."/>
            <person name="Bode H.R."/>
            <person name="David C.N."/>
            <person name="Rokhsar D.S."/>
            <person name="Steele R.E."/>
        </authorList>
    </citation>
    <scope>NUCLEOTIDE SEQUENCE</scope>
</reference>
<keyword evidence="8" id="KW-0238">DNA-binding</keyword>
<dbReference type="InterPro" id="IPR027417">
    <property type="entry name" value="P-loop_NTPase"/>
</dbReference>
<dbReference type="GO" id="GO:0003677">
    <property type="term" value="F:DNA binding"/>
    <property type="evidence" value="ECO:0007669"/>
    <property type="project" value="UniProtKB-KW"/>
</dbReference>
<evidence type="ECO:0000256" key="2">
    <source>
        <dbReference type="ARBA" id="ARBA00022741"/>
    </source>
</evidence>
<organism evidence="12">
    <name type="scientific">Curvibacter symbiont subsp. Hydra magnipapillata</name>
    <dbReference type="NCBI Taxonomy" id="667019"/>
    <lineage>
        <taxon>Bacteria</taxon>
        <taxon>Pseudomonadati</taxon>
        <taxon>Pseudomonadota</taxon>
        <taxon>Betaproteobacteria</taxon>
        <taxon>Burkholderiales</taxon>
        <taxon>Comamonadaceae</taxon>
        <taxon>Curvibacter</taxon>
    </lineage>
</organism>
<sequence>MTSRLVQRVAEVFSPRGLLAGAVAEYLPRKGQQDMAAAVAGNIQDGGVLVVEAGTGVGKTFAYLVPALLSGQKVLLSTATKALQDQLFTRDIPELLEILKIPVRVALLKGRSSYVCLHRLANARHSGILQSAAPLRLLGQVESWVTATRTGDVSEVPALEESQQLLPLVTSTRENCTTSKCPRYQECHLYKARRDAMAADVVVINHHLFFADSNVRESGVAELLPTVNAVVFDEAHQLNDIGVQFLGRQWSTLQLLNLGRDVVFVCLQWARGMANWQLLVEQLEMAVVDMQLVCQESAANTPRLPWQALVPEGLSPGLWERRLRRLLQAHATLLQALQGVADAHPELAALAERASVLKDHLDRAALPAEDGLIRWMDNGTRLRFVESPMDISDAMRSKVTGALEAGSRVSWTFTSATLGPGSDLAWFVNSAGLHGANVLKVESPFNYEHQAALYVPGAIPAPSHPNHGTRVAALAAEGAEILGGRTMVLTTTLRAMRLIGETIRKLLPPHLDMAVLVQGESSKRELLERFQQREGLGCVLVASASFWEGVDIPGRSLLLLLIDKIPFAPPDDPLLQARCKQVDEAGGSSFNEVQLPMAAVALRQGVGRLIRRESDRGVLVVCDVRLRSMGYGRKLLSALPVMRIVKDDTQFQAELKALTKSSTMDLN</sequence>
<evidence type="ECO:0000256" key="7">
    <source>
        <dbReference type="ARBA" id="ARBA00023014"/>
    </source>
</evidence>
<keyword evidence="7" id="KW-0411">Iron-sulfur</keyword>
<keyword evidence="2" id="KW-0547">Nucleotide-binding</keyword>
<dbReference type="GO" id="GO:0003678">
    <property type="term" value="F:DNA helicase activity"/>
    <property type="evidence" value="ECO:0007669"/>
    <property type="project" value="InterPro"/>
</dbReference>
<keyword evidence="4" id="KW-0347">Helicase</keyword>
<evidence type="ECO:0000313" key="12">
    <source>
        <dbReference type="EMBL" id="CBA29609.1"/>
    </source>
</evidence>
<evidence type="ECO:0000256" key="6">
    <source>
        <dbReference type="ARBA" id="ARBA00023004"/>
    </source>
</evidence>
<dbReference type="InterPro" id="IPR010614">
    <property type="entry name" value="RAD3-like_helicase_DEAD"/>
</dbReference>
<evidence type="ECO:0000256" key="9">
    <source>
        <dbReference type="ARBA" id="ARBA00023235"/>
    </source>
</evidence>
<evidence type="ECO:0000256" key="5">
    <source>
        <dbReference type="ARBA" id="ARBA00022840"/>
    </source>
</evidence>
<dbReference type="GO" id="GO:0016818">
    <property type="term" value="F:hydrolase activity, acting on acid anhydrides, in phosphorus-containing anhydrides"/>
    <property type="evidence" value="ECO:0007669"/>
    <property type="project" value="InterPro"/>
</dbReference>
<dbReference type="EMBL" id="FN543104">
    <property type="protein sequence ID" value="CBA29609.1"/>
    <property type="molecule type" value="Genomic_DNA"/>
</dbReference>
<dbReference type="AlphaFoldDB" id="C9YB00"/>
<dbReference type="Pfam" id="PF06733">
    <property type="entry name" value="DEAD_2"/>
    <property type="match status" value="1"/>
</dbReference>
<accession>C9YB00</accession>
<dbReference type="PANTHER" id="PTHR11472:SF34">
    <property type="entry name" value="REGULATOR OF TELOMERE ELONGATION HELICASE 1"/>
    <property type="match status" value="1"/>
</dbReference>
<evidence type="ECO:0000256" key="4">
    <source>
        <dbReference type="ARBA" id="ARBA00022806"/>
    </source>
</evidence>
<dbReference type="PANTHER" id="PTHR11472">
    <property type="entry name" value="DNA REPAIR DEAD HELICASE RAD3/XP-D SUBFAMILY MEMBER"/>
    <property type="match status" value="1"/>
</dbReference>
<dbReference type="GO" id="GO:0005524">
    <property type="term" value="F:ATP binding"/>
    <property type="evidence" value="ECO:0007669"/>
    <property type="project" value="UniProtKB-KW"/>
</dbReference>
<dbReference type="SMART" id="SM00491">
    <property type="entry name" value="HELICc2"/>
    <property type="match status" value="1"/>
</dbReference>
<keyword evidence="1" id="KW-0479">Metal-binding</keyword>
<dbReference type="InterPro" id="IPR006555">
    <property type="entry name" value="ATP-dep_Helicase_C"/>
</dbReference>
<feature type="domain" description="Helicase ATP-binding" evidence="11">
    <location>
        <begin position="18"/>
        <end position="295"/>
    </location>
</feature>
<keyword evidence="6" id="KW-0408">Iron</keyword>
<dbReference type="GO" id="GO:0046872">
    <property type="term" value="F:metal ion binding"/>
    <property type="evidence" value="ECO:0007669"/>
    <property type="project" value="UniProtKB-KW"/>
</dbReference>
<dbReference type="Pfam" id="PF13307">
    <property type="entry name" value="Helicase_C_2"/>
    <property type="match status" value="1"/>
</dbReference>